<keyword evidence="4" id="KW-1185">Reference proteome</keyword>
<dbReference type="InterPro" id="IPR001789">
    <property type="entry name" value="Sig_transdc_resp-reg_receiver"/>
</dbReference>
<dbReference type="eggNOG" id="COG3437">
    <property type="taxonomic scope" value="Bacteria"/>
</dbReference>
<dbReference type="STRING" id="504472.Slin_2600"/>
<organism evidence="3 4">
    <name type="scientific">Spirosoma linguale (strain ATCC 33905 / DSM 74 / LMG 10896 / Claus 1)</name>
    <dbReference type="NCBI Taxonomy" id="504472"/>
    <lineage>
        <taxon>Bacteria</taxon>
        <taxon>Pseudomonadati</taxon>
        <taxon>Bacteroidota</taxon>
        <taxon>Cytophagia</taxon>
        <taxon>Cytophagales</taxon>
        <taxon>Cytophagaceae</taxon>
        <taxon>Spirosoma</taxon>
    </lineage>
</organism>
<feature type="modified residue" description="4-aspartylphosphate" evidence="1">
    <location>
        <position position="105"/>
    </location>
</feature>
<dbReference type="HOGENOM" id="CLU_1353915_0_0_10"/>
<dbReference type="KEGG" id="sli:Slin_2600"/>
<dbReference type="PANTHER" id="PTHR44520:SF2">
    <property type="entry name" value="RESPONSE REGULATOR RCP1"/>
    <property type="match status" value="1"/>
</dbReference>
<proteinExistence type="predicted"/>
<dbReference type="SUPFAM" id="SSF52172">
    <property type="entry name" value="CheY-like"/>
    <property type="match status" value="1"/>
</dbReference>
<dbReference type="Pfam" id="PF00072">
    <property type="entry name" value="Response_reg"/>
    <property type="match status" value="1"/>
</dbReference>
<evidence type="ECO:0000259" key="2">
    <source>
        <dbReference type="PROSITE" id="PS50110"/>
    </source>
</evidence>
<dbReference type="CDD" id="cd17557">
    <property type="entry name" value="REC_Rcp-like"/>
    <property type="match status" value="1"/>
</dbReference>
<dbReference type="Proteomes" id="UP000002028">
    <property type="component" value="Chromosome"/>
</dbReference>
<reference evidence="3 4" key="1">
    <citation type="journal article" date="2010" name="Stand. Genomic Sci.">
        <title>Complete genome sequence of Spirosoma linguale type strain (1).</title>
        <authorList>
            <person name="Lail K."/>
            <person name="Sikorski J."/>
            <person name="Saunders E."/>
            <person name="Lapidus A."/>
            <person name="Glavina Del Rio T."/>
            <person name="Copeland A."/>
            <person name="Tice H."/>
            <person name="Cheng J.-F."/>
            <person name="Lucas S."/>
            <person name="Nolan M."/>
            <person name="Bruce D."/>
            <person name="Goodwin L."/>
            <person name="Pitluck S."/>
            <person name="Ivanova N."/>
            <person name="Mavromatis K."/>
            <person name="Ovchinnikova G."/>
            <person name="Pati A."/>
            <person name="Chen A."/>
            <person name="Palaniappan K."/>
            <person name="Land M."/>
            <person name="Hauser L."/>
            <person name="Chang Y.-J."/>
            <person name="Jeffries C.D."/>
            <person name="Chain P."/>
            <person name="Brettin T."/>
            <person name="Detter J.C."/>
            <person name="Schuetze A."/>
            <person name="Rohde M."/>
            <person name="Tindall B.J."/>
            <person name="Goeker M."/>
            <person name="Bristow J."/>
            <person name="Eisen J.A."/>
            <person name="Markowitz V."/>
            <person name="Hugenholtz P."/>
            <person name="Kyrpides N.C."/>
            <person name="Klenk H.-P."/>
            <person name="Chen F."/>
        </authorList>
    </citation>
    <scope>NUCLEOTIDE SEQUENCE [LARGE SCALE GENOMIC DNA]</scope>
    <source>
        <strain evidence="4">ATCC 33905 / DSM 74 / LMG 10896 / Claus 1</strain>
    </source>
</reference>
<dbReference type="InterPro" id="IPR011006">
    <property type="entry name" value="CheY-like_superfamily"/>
</dbReference>
<keyword evidence="1" id="KW-0597">Phosphoprotein</keyword>
<dbReference type="PANTHER" id="PTHR44520">
    <property type="entry name" value="RESPONSE REGULATOR RCP1-RELATED"/>
    <property type="match status" value="1"/>
</dbReference>
<dbReference type="Gene3D" id="3.40.50.2300">
    <property type="match status" value="1"/>
</dbReference>
<feature type="domain" description="Response regulatory" evidence="2">
    <location>
        <begin position="52"/>
        <end position="172"/>
    </location>
</feature>
<evidence type="ECO:0000256" key="1">
    <source>
        <dbReference type="PROSITE-ProRule" id="PRU00169"/>
    </source>
</evidence>
<dbReference type="EMBL" id="CP001769">
    <property type="protein sequence ID" value="ADB38618.1"/>
    <property type="molecule type" value="Genomic_DNA"/>
</dbReference>
<name>D2QHF8_SPILD</name>
<protein>
    <submittedName>
        <fullName evidence="3">Response regulator receiver protein</fullName>
    </submittedName>
</protein>
<dbReference type="PROSITE" id="PS50110">
    <property type="entry name" value="RESPONSE_REGULATORY"/>
    <property type="match status" value="1"/>
</dbReference>
<gene>
    <name evidence="3" type="ordered locus">Slin_2600</name>
</gene>
<sequence length="202" mass="22574">MALYAMVSNHLLCTLTKSYVLPYINTTSFNVTQCNVNYLPANLNMNQISCACVFHVDDDEDDRFLLQQVFRQYSPACEIKPLANGEELLEALATAPVLPSLILLDLNMPIMGGFEVLRSIRQEPRYDSIPVVVLTTSDQLTDRQMASELKADGFIPKPPTLKQLNQIVLELRQNWLEGKCAAITQPLHTPPTDIPAKSISVK</sequence>
<dbReference type="SMART" id="SM00448">
    <property type="entry name" value="REC"/>
    <property type="match status" value="1"/>
</dbReference>
<evidence type="ECO:0000313" key="4">
    <source>
        <dbReference type="Proteomes" id="UP000002028"/>
    </source>
</evidence>
<accession>D2QHF8</accession>
<dbReference type="AlphaFoldDB" id="D2QHF8"/>
<dbReference type="GO" id="GO:0000160">
    <property type="term" value="P:phosphorelay signal transduction system"/>
    <property type="evidence" value="ECO:0007669"/>
    <property type="project" value="InterPro"/>
</dbReference>
<dbReference type="InterPro" id="IPR052893">
    <property type="entry name" value="TCS_response_regulator"/>
</dbReference>
<evidence type="ECO:0000313" key="3">
    <source>
        <dbReference type="EMBL" id="ADB38618.1"/>
    </source>
</evidence>